<reference evidence="2" key="1">
    <citation type="submission" date="2017-02" db="EMBL/GenBank/DDBJ databases">
        <authorList>
            <person name="Varghese N."/>
            <person name="Submissions S."/>
        </authorList>
    </citation>
    <scope>NUCLEOTIDE SEQUENCE [LARGE SCALE GENOMIC DNA]</scope>
    <source>
        <strain evidence="2">DSM 3072</strain>
    </source>
</reference>
<dbReference type="SUPFAM" id="SSF101327">
    <property type="entry name" value="YgfB-like"/>
    <property type="match status" value="1"/>
</dbReference>
<evidence type="ECO:0000313" key="1">
    <source>
        <dbReference type="EMBL" id="SKA64136.1"/>
    </source>
</evidence>
<keyword evidence="2" id="KW-1185">Reference proteome</keyword>
<evidence type="ECO:0000313" key="2">
    <source>
        <dbReference type="Proteomes" id="UP000242432"/>
    </source>
</evidence>
<gene>
    <name evidence="1" type="ORF">SAMN02745213_01499</name>
</gene>
<name>A0A1T4VGS9_9GAMM</name>
<dbReference type="AlphaFoldDB" id="A0A1T4VGS9"/>
<dbReference type="STRING" id="83771.SAMN02910357_01174"/>
<dbReference type="RefSeq" id="WP_031491228.1">
    <property type="nucleotide sequence ID" value="NZ_FUXX01000024.1"/>
</dbReference>
<protein>
    <submittedName>
        <fullName evidence="1">Uncharacterized conserved protein YgfB, UPF0149 family</fullName>
    </submittedName>
</protein>
<proteinExistence type="predicted"/>
<dbReference type="EMBL" id="FUXX01000024">
    <property type="protein sequence ID" value="SKA64136.1"/>
    <property type="molecule type" value="Genomic_DNA"/>
</dbReference>
<accession>A0A1T4VGS9</accession>
<dbReference type="InterPro" id="IPR036255">
    <property type="entry name" value="YgfB-like_sf"/>
</dbReference>
<sequence length="173" mass="18965">MADKDLYTKVKSDLTNAGINEGHFQWYALMLGALAKGIAPGNRVFNSIFSNLLNDGEPLPGAVVAAMTNLAMDCESKLENADEDLFAMPDSSVEKKIRLQVLADLSYGLSLGLSINAEDGTMEKIKDKELLADLATISEVSRVDTDAELDEEDLKNVLEFMLDVLTKTYQKNQ</sequence>
<dbReference type="Proteomes" id="UP000242432">
    <property type="component" value="Unassembled WGS sequence"/>
</dbReference>
<dbReference type="Gene3D" id="1.20.120.740">
    <property type="entry name" value="YgfB uncharacterised protein family UPF0149, PF03695"/>
    <property type="match status" value="1"/>
</dbReference>
<organism evidence="1 2">
    <name type="scientific">Succinivibrio dextrinosolvens DSM 3072</name>
    <dbReference type="NCBI Taxonomy" id="1123324"/>
    <lineage>
        <taxon>Bacteria</taxon>
        <taxon>Pseudomonadati</taxon>
        <taxon>Pseudomonadota</taxon>
        <taxon>Gammaproteobacteria</taxon>
        <taxon>Aeromonadales</taxon>
        <taxon>Succinivibrionaceae</taxon>
        <taxon>Succinivibrio</taxon>
    </lineage>
</organism>